<comment type="caution">
    <text evidence="6">The sequence shown here is derived from an EMBL/GenBank/DDBJ whole genome shotgun (WGS) entry which is preliminary data.</text>
</comment>
<dbReference type="PANTHER" id="PTHR43633:SF1">
    <property type="entry name" value="ALCOHOL DEHYDROGENASE YQHD"/>
    <property type="match status" value="1"/>
</dbReference>
<dbReference type="PROSITE" id="PS00913">
    <property type="entry name" value="ADH_IRON_1"/>
    <property type="match status" value="1"/>
</dbReference>
<dbReference type="Gene3D" id="1.20.1090.10">
    <property type="entry name" value="Dehydroquinate synthase-like - alpha domain"/>
    <property type="match status" value="1"/>
</dbReference>
<dbReference type="Proteomes" id="UP000030526">
    <property type="component" value="Unassembled WGS sequence"/>
</dbReference>
<dbReference type="GO" id="GO:0005829">
    <property type="term" value="C:cytosol"/>
    <property type="evidence" value="ECO:0007669"/>
    <property type="project" value="TreeGrafter"/>
</dbReference>
<sequence length="385" mass="42337">MNNFTLHLPTKVLFGKGQIAEIKTQIPAGAKILMTYGGGSIKRNGVYDQVLEALKGFEIVEFSGIEPNPQFSTLMKAVELGRREKVDFLLAVGGGSVLDGTKFIASAINFQGNEWEIVKSHGTVIKSALPIGAILTLPATGSEMNGNAVVSRKETQDKLGFFSPFVKPQFSVLDPTTTFSLPPRQTANGVVDAFVHTFEQYMTYPVDAKVQDRFAEGVFLTLIEEGPKALAEPEIYDVRANIMWAATMALNGILGVGVPQDWASHGIGHELTAQYGLDHGQTLAIVVPAIMWHQREFKKEKLVQFAQRVWGYQGNDSEQAIRVAIDKTRAFFEQMGTPTRLSAYGIDDSQFPSVLSKLKEHKTENLGEHKNIDIKAAEEILRLAL</sequence>
<comment type="cofactor">
    <cofactor evidence="1">
        <name>Fe cation</name>
        <dbReference type="ChEBI" id="CHEBI:24875"/>
    </cofactor>
</comment>
<dbReference type="EMBL" id="JPXS01000042">
    <property type="protein sequence ID" value="KGQ30698.1"/>
    <property type="molecule type" value="Genomic_DNA"/>
</dbReference>
<evidence type="ECO:0000313" key="7">
    <source>
        <dbReference type="Proteomes" id="UP000030526"/>
    </source>
</evidence>
<organism evidence="6 7">
    <name type="scientific">Gallibacterium anatis</name>
    <dbReference type="NCBI Taxonomy" id="750"/>
    <lineage>
        <taxon>Bacteria</taxon>
        <taxon>Pseudomonadati</taxon>
        <taxon>Pseudomonadota</taxon>
        <taxon>Gammaproteobacteria</taxon>
        <taxon>Pasteurellales</taxon>
        <taxon>Pasteurellaceae</taxon>
        <taxon>Gallibacterium</taxon>
    </lineage>
</organism>
<dbReference type="AlphaFoldDB" id="A0A0A2XEY9"/>
<evidence type="ECO:0000259" key="5">
    <source>
        <dbReference type="Pfam" id="PF25137"/>
    </source>
</evidence>
<protein>
    <submittedName>
        <fullName evidence="6">Aldehyde reductase</fullName>
    </submittedName>
</protein>
<dbReference type="InterPro" id="IPR001670">
    <property type="entry name" value="ADH_Fe/GldA"/>
</dbReference>
<gene>
    <name evidence="6" type="ORF">JP32_08395</name>
</gene>
<feature type="domain" description="Fe-containing alcohol dehydrogenase-like C-terminal" evidence="5">
    <location>
        <begin position="186"/>
        <end position="356"/>
    </location>
</feature>
<dbReference type="InterPro" id="IPR044731">
    <property type="entry name" value="BDH-like"/>
</dbReference>
<keyword evidence="3" id="KW-0560">Oxidoreductase</keyword>
<evidence type="ECO:0000313" key="6">
    <source>
        <dbReference type="EMBL" id="KGQ30698.1"/>
    </source>
</evidence>
<dbReference type="FunFam" id="3.40.50.1970:FF:000003">
    <property type="entry name" value="Alcohol dehydrogenase, iron-containing"/>
    <property type="match status" value="1"/>
</dbReference>
<dbReference type="GO" id="GO:0046872">
    <property type="term" value="F:metal ion binding"/>
    <property type="evidence" value="ECO:0007669"/>
    <property type="project" value="InterPro"/>
</dbReference>
<dbReference type="PANTHER" id="PTHR43633">
    <property type="entry name" value="ALCOHOL DEHYDROGENASE YQHD"/>
    <property type="match status" value="1"/>
</dbReference>
<dbReference type="InterPro" id="IPR056798">
    <property type="entry name" value="ADH_Fe_C"/>
</dbReference>
<accession>A0A0A2XEY9</accession>
<evidence type="ECO:0000256" key="3">
    <source>
        <dbReference type="ARBA" id="ARBA00023002"/>
    </source>
</evidence>
<dbReference type="Gene3D" id="3.40.50.1970">
    <property type="match status" value="1"/>
</dbReference>
<dbReference type="Pfam" id="PF00465">
    <property type="entry name" value="Fe-ADH"/>
    <property type="match status" value="1"/>
</dbReference>
<evidence type="ECO:0000256" key="1">
    <source>
        <dbReference type="ARBA" id="ARBA00001962"/>
    </source>
</evidence>
<dbReference type="RefSeq" id="WP_039084281.1">
    <property type="nucleotide sequence ID" value="NZ_JPXS01000042.1"/>
</dbReference>
<reference evidence="6 7" key="1">
    <citation type="submission" date="2014-08" db="EMBL/GenBank/DDBJ databases">
        <title>Chaperone-usher fimbriae in a diverse selection of Gallibacterium genomes.</title>
        <authorList>
            <person name="Kudirkiene E."/>
            <person name="Bager R.J."/>
            <person name="Johnson T.J."/>
            <person name="Bojesen A.M."/>
        </authorList>
    </citation>
    <scope>NUCLEOTIDE SEQUENCE [LARGE SCALE GENOMIC DNA]</scope>
    <source>
        <strain evidence="6 7">20558/3kl.</strain>
    </source>
</reference>
<feature type="domain" description="Alcohol dehydrogenase iron-type/glycerol dehydrogenase GldA" evidence="4">
    <location>
        <begin position="9"/>
        <end position="175"/>
    </location>
</feature>
<evidence type="ECO:0000259" key="4">
    <source>
        <dbReference type="Pfam" id="PF00465"/>
    </source>
</evidence>
<dbReference type="GO" id="GO:1990362">
    <property type="term" value="F:butanol dehydrogenase (NAD+) activity"/>
    <property type="evidence" value="ECO:0007669"/>
    <property type="project" value="InterPro"/>
</dbReference>
<dbReference type="InterPro" id="IPR018211">
    <property type="entry name" value="ADH_Fe_CS"/>
</dbReference>
<dbReference type="CDD" id="cd08187">
    <property type="entry name" value="BDH"/>
    <property type="match status" value="1"/>
</dbReference>
<name>A0A0A2XEY9_9PAST</name>
<dbReference type="SUPFAM" id="SSF56796">
    <property type="entry name" value="Dehydroquinate synthase-like"/>
    <property type="match status" value="1"/>
</dbReference>
<dbReference type="GO" id="GO:0008106">
    <property type="term" value="F:alcohol dehydrogenase (NADP+) activity"/>
    <property type="evidence" value="ECO:0007669"/>
    <property type="project" value="TreeGrafter"/>
</dbReference>
<dbReference type="GO" id="GO:1990002">
    <property type="term" value="F:methylglyoxal reductase (NADPH) (acetol producing) activity"/>
    <property type="evidence" value="ECO:0007669"/>
    <property type="project" value="TreeGrafter"/>
</dbReference>
<dbReference type="PROSITE" id="PS00060">
    <property type="entry name" value="ADH_IRON_2"/>
    <property type="match status" value="1"/>
</dbReference>
<evidence type="ECO:0000256" key="2">
    <source>
        <dbReference type="ARBA" id="ARBA00007358"/>
    </source>
</evidence>
<comment type="similarity">
    <text evidence="2">Belongs to the iron-containing alcohol dehydrogenase family.</text>
</comment>
<dbReference type="Pfam" id="PF25137">
    <property type="entry name" value="ADH_Fe_C"/>
    <property type="match status" value="1"/>
</dbReference>
<proteinExistence type="inferred from homology"/>